<keyword evidence="3" id="KW-1185">Reference proteome</keyword>
<sequence>MPTAQIDHFSDILCVWAYASQSNFDRLTAEFGDRITINIHFCSVFPDTWTKIASQWTDRGGFDGYANHVQGIAGKFENLPIHSDTWAKTRPRSSASPHLFIKAVELIEQEGFISKAPVAERPSILAARELRSAFFTRAEDVSDWDVQREIAGLLHVDFDNILNKFKTGEAIAKLTKDYDLAQLHGIEGSPTYVINEGRQKLFGNVSYGVIAANVNEMLASQGVDAASLC</sequence>
<gene>
    <name evidence="2" type="ORF">HUO14_10440</name>
</gene>
<evidence type="ECO:0000313" key="3">
    <source>
        <dbReference type="Proteomes" id="UP000652427"/>
    </source>
</evidence>
<comment type="caution">
    <text evidence="2">The sequence shown here is derived from an EMBL/GenBank/DDBJ whole genome shotgun (WGS) entry which is preliminary data.</text>
</comment>
<evidence type="ECO:0000313" key="2">
    <source>
        <dbReference type="EMBL" id="NVD28320.1"/>
    </source>
</evidence>
<dbReference type="Gene3D" id="3.40.30.10">
    <property type="entry name" value="Glutaredoxin"/>
    <property type="match status" value="1"/>
</dbReference>
<proteinExistence type="predicted"/>
<dbReference type="Proteomes" id="UP000652427">
    <property type="component" value="Unassembled WGS sequence"/>
</dbReference>
<reference evidence="2 3" key="1">
    <citation type="submission" date="2020-06" db="EMBL/GenBank/DDBJ databases">
        <authorList>
            <person name="Kim S.-J."/>
            <person name="Park S.-J."/>
        </authorList>
    </citation>
    <scope>NUCLEOTIDE SEQUENCE [LARGE SCALE GENOMIC DNA]</scope>
    <source>
        <strain evidence="2 3">SW-151</strain>
    </source>
</reference>
<dbReference type="RefSeq" id="WP_100093773.1">
    <property type="nucleotide sequence ID" value="NZ_JABWMH010000003.1"/>
</dbReference>
<evidence type="ECO:0000259" key="1">
    <source>
        <dbReference type="Pfam" id="PF01323"/>
    </source>
</evidence>
<dbReference type="SUPFAM" id="SSF52833">
    <property type="entry name" value="Thioredoxin-like"/>
    <property type="match status" value="1"/>
</dbReference>
<feature type="domain" description="DSBA-like thioredoxin" evidence="1">
    <location>
        <begin position="127"/>
        <end position="211"/>
    </location>
</feature>
<dbReference type="EMBL" id="JABWMH010000003">
    <property type="protein sequence ID" value="NVD28320.1"/>
    <property type="molecule type" value="Genomic_DNA"/>
</dbReference>
<dbReference type="InterPro" id="IPR036249">
    <property type="entry name" value="Thioredoxin-like_sf"/>
</dbReference>
<organism evidence="2 3">
    <name type="scientific">Parasphingorhabdus flavimaris</name>
    <dbReference type="NCBI Taxonomy" id="266812"/>
    <lineage>
        <taxon>Bacteria</taxon>
        <taxon>Pseudomonadati</taxon>
        <taxon>Pseudomonadota</taxon>
        <taxon>Alphaproteobacteria</taxon>
        <taxon>Sphingomonadales</taxon>
        <taxon>Sphingomonadaceae</taxon>
        <taxon>Parasphingorhabdus</taxon>
    </lineage>
</organism>
<dbReference type="InterPro" id="IPR001853">
    <property type="entry name" value="DSBA-like_thioredoxin_dom"/>
</dbReference>
<dbReference type="Pfam" id="PF01323">
    <property type="entry name" value="DSBA"/>
    <property type="match status" value="1"/>
</dbReference>
<name>A0ABX2N3M3_9SPHN</name>
<accession>A0ABX2N3M3</accession>
<protein>
    <submittedName>
        <fullName evidence="2">DsbA family protein</fullName>
    </submittedName>
</protein>